<sequence length="55" mass="6150">MKPGNLHVKCEVPIPAESNLLILGDECTHTACPEPSSSQEKAPFFISFTHRKKER</sequence>
<gene>
    <name evidence="1" type="ORF">T458_14100</name>
</gene>
<keyword evidence="2" id="KW-1185">Reference proteome</keyword>
<name>V6M8M6_9BACL</name>
<dbReference type="AlphaFoldDB" id="V6M8M6"/>
<evidence type="ECO:0000313" key="1">
    <source>
        <dbReference type="EMBL" id="EST54612.1"/>
    </source>
</evidence>
<dbReference type="Proteomes" id="UP000017973">
    <property type="component" value="Unassembled WGS sequence"/>
</dbReference>
<organism evidence="1 2">
    <name type="scientific">Brevibacillus panacihumi W25</name>
    <dbReference type="NCBI Taxonomy" id="1408254"/>
    <lineage>
        <taxon>Bacteria</taxon>
        <taxon>Bacillati</taxon>
        <taxon>Bacillota</taxon>
        <taxon>Bacilli</taxon>
        <taxon>Bacillales</taxon>
        <taxon>Paenibacillaceae</taxon>
        <taxon>Brevibacillus</taxon>
    </lineage>
</organism>
<dbReference type="EMBL" id="AYJU01000016">
    <property type="protein sequence ID" value="EST54612.1"/>
    <property type="molecule type" value="Genomic_DNA"/>
</dbReference>
<proteinExistence type="predicted"/>
<reference evidence="1 2" key="1">
    <citation type="journal article" date="2014" name="Genome Announc.">
        <title>Draft Genome Sequence of Brevibacillus panacihumi Strain W25, a Halotolerant Hydrocarbon-Degrading Bacterium.</title>
        <authorList>
            <person name="Wang X."/>
            <person name="Jin D."/>
            <person name="Zhou L."/>
            <person name="Wu L."/>
            <person name="An W."/>
            <person name="Chen Y."/>
            <person name="Zhao L."/>
        </authorList>
    </citation>
    <scope>NUCLEOTIDE SEQUENCE [LARGE SCALE GENOMIC DNA]</scope>
    <source>
        <strain evidence="1 2">W25</strain>
    </source>
</reference>
<dbReference type="PATRIC" id="fig|1408254.3.peg.2760"/>
<dbReference type="HOGENOM" id="CLU_3023036_0_0_9"/>
<accession>V6M8M6</accession>
<evidence type="ECO:0000313" key="2">
    <source>
        <dbReference type="Proteomes" id="UP000017973"/>
    </source>
</evidence>
<comment type="caution">
    <text evidence="1">The sequence shown here is derived from an EMBL/GenBank/DDBJ whole genome shotgun (WGS) entry which is preliminary data.</text>
</comment>
<protein>
    <submittedName>
        <fullName evidence="1">Uncharacterized protein</fullName>
    </submittedName>
</protein>